<reference evidence="2" key="1">
    <citation type="journal article" date="2022" name="Nat. Commun.">
        <title>Chromosome evolution and the genetic basis of agronomically important traits in greater yam.</title>
        <authorList>
            <person name="Bredeson J.V."/>
            <person name="Lyons J.B."/>
            <person name="Oniyinde I.O."/>
            <person name="Okereke N.R."/>
            <person name="Kolade O."/>
            <person name="Nnabue I."/>
            <person name="Nwadili C.O."/>
            <person name="Hribova E."/>
            <person name="Parker M."/>
            <person name="Nwogha J."/>
            <person name="Shu S."/>
            <person name="Carlson J."/>
            <person name="Kariba R."/>
            <person name="Muthemba S."/>
            <person name="Knop K."/>
            <person name="Barton G.J."/>
            <person name="Sherwood A.V."/>
            <person name="Lopez-Montes A."/>
            <person name="Asiedu R."/>
            <person name="Jamnadass R."/>
            <person name="Muchugi A."/>
            <person name="Goodstein D."/>
            <person name="Egesi C.N."/>
            <person name="Featherston J."/>
            <person name="Asfaw A."/>
            <person name="Simpson G.G."/>
            <person name="Dolezel J."/>
            <person name="Hendre P.S."/>
            <person name="Van Deynze A."/>
            <person name="Kumar P.L."/>
            <person name="Obidiegwu J.E."/>
            <person name="Bhattacharjee R."/>
            <person name="Rokhsar D.S."/>
        </authorList>
    </citation>
    <scope>NUCLEOTIDE SEQUENCE [LARGE SCALE GENOMIC DNA]</scope>
    <source>
        <strain evidence="2">cv. TDa95/00328</strain>
    </source>
</reference>
<keyword evidence="1" id="KW-0808">Transferase</keyword>
<dbReference type="Proteomes" id="UP000827976">
    <property type="component" value="Chromosome 7"/>
</dbReference>
<comment type="caution">
    <text evidence="1">The sequence shown here is derived from an EMBL/GenBank/DDBJ whole genome shotgun (WGS) entry which is preliminary data.</text>
</comment>
<keyword evidence="1" id="KW-0418">Kinase</keyword>
<keyword evidence="2" id="KW-1185">Reference proteome</keyword>
<sequence>MEVQRVVVVQDASKDVCSSAIKWAIDGLSLKPGDELTLLGVLHQVNTPSTFSFMQTGKLLGYRIRVDQTTKKVVEDEITRKQNEYERSEKMMMISKLYEMKKIAFHQKVVSGSSPKVVAVEMAKKLQATWIILDRQMKKDRTYFMDRLSCGISRMKHNGEVRLVRGPVSMQEKADTPSKSIQSNNIKYDEMLPEQEQEEIVPEVSNIVIDDNNDDDLFSLDFSPLNFTYAELYKATDGFSSKNFISEGGFGLVFKGVLSDGQWIAVKQHKDASMQGDKEFRSEVQLLSKASHRNVVKLFGSCSEGNHRLLVYEYVSNGSLDMHLSKNSSRVLSWKDRMSIALGAASGLNYLHQKKIVHRDMRPDNILITQNYEPLLGDFGLARAQQNDSDRSSDNKVVGTVGYLAPEYAERGKFSNKTDVYSFGVVLLELITGKTTMEKRLQEKSLAEWARPLLKERKYPDLIDERLLECHDVHQLFWMVSLAEKCLSKDADKRPSMDKVENALRCIIEGKTTEGMDEFSPTRSFSGLSLSSESQDEEEPDQLDMASPDAYPISKNRKSESSSTLSSFFSNETSSTFKSPEVSNSGRRSYKKPISRRAFFYDEMLI</sequence>
<name>A0ACB7VSM6_DIOAL</name>
<proteinExistence type="predicted"/>
<organism evidence="1 2">
    <name type="scientific">Dioscorea alata</name>
    <name type="common">Purple yam</name>
    <dbReference type="NCBI Taxonomy" id="55571"/>
    <lineage>
        <taxon>Eukaryota</taxon>
        <taxon>Viridiplantae</taxon>
        <taxon>Streptophyta</taxon>
        <taxon>Embryophyta</taxon>
        <taxon>Tracheophyta</taxon>
        <taxon>Spermatophyta</taxon>
        <taxon>Magnoliopsida</taxon>
        <taxon>Liliopsida</taxon>
        <taxon>Dioscoreales</taxon>
        <taxon>Dioscoreaceae</taxon>
        <taxon>Dioscorea</taxon>
    </lineage>
</organism>
<evidence type="ECO:0000313" key="2">
    <source>
        <dbReference type="Proteomes" id="UP000827976"/>
    </source>
</evidence>
<gene>
    <name evidence="1" type="ORF">IHE45_07G084900</name>
</gene>
<keyword evidence="1" id="KW-0723">Serine/threonine-protein kinase</keyword>
<accession>A0ACB7VSM6</accession>
<dbReference type="EMBL" id="CM037017">
    <property type="protein sequence ID" value="KAH7677447.1"/>
    <property type="molecule type" value="Genomic_DNA"/>
</dbReference>
<evidence type="ECO:0000313" key="1">
    <source>
        <dbReference type="EMBL" id="KAH7677447.1"/>
    </source>
</evidence>
<protein>
    <submittedName>
        <fullName evidence="1">Non-specific serine/threonine protein kinase protein</fullName>
        <ecNumber evidence="1">2.7.11.1</ecNumber>
    </submittedName>
</protein>
<dbReference type="EC" id="2.7.11.1" evidence="1"/>